<name>A0A835Z9B1_9STRA</name>
<comment type="caution">
    <text evidence="3">The sequence shown here is derived from an EMBL/GenBank/DDBJ whole genome shotgun (WGS) entry which is preliminary data.</text>
</comment>
<organism evidence="3 4">
    <name type="scientific">Tribonema minus</name>
    <dbReference type="NCBI Taxonomy" id="303371"/>
    <lineage>
        <taxon>Eukaryota</taxon>
        <taxon>Sar</taxon>
        <taxon>Stramenopiles</taxon>
        <taxon>Ochrophyta</taxon>
        <taxon>PX clade</taxon>
        <taxon>Xanthophyceae</taxon>
        <taxon>Tribonematales</taxon>
        <taxon>Tribonemataceae</taxon>
        <taxon>Tribonema</taxon>
    </lineage>
</organism>
<dbReference type="SMART" id="SM00312">
    <property type="entry name" value="PX"/>
    <property type="match status" value="1"/>
</dbReference>
<dbReference type="SUPFAM" id="SSF64268">
    <property type="entry name" value="PX domain"/>
    <property type="match status" value="1"/>
</dbReference>
<proteinExistence type="predicted"/>
<dbReference type="PROSITE" id="PS50195">
    <property type="entry name" value="PX"/>
    <property type="match status" value="1"/>
</dbReference>
<dbReference type="Gene3D" id="3.30.1520.10">
    <property type="entry name" value="Phox-like domain"/>
    <property type="match status" value="1"/>
</dbReference>
<dbReference type="AlphaFoldDB" id="A0A835Z9B1"/>
<evidence type="ECO:0000256" key="1">
    <source>
        <dbReference type="SAM" id="Coils"/>
    </source>
</evidence>
<evidence type="ECO:0000313" key="3">
    <source>
        <dbReference type="EMBL" id="KAG5190127.1"/>
    </source>
</evidence>
<dbReference type="PANTHER" id="PTHR10555">
    <property type="entry name" value="SORTING NEXIN"/>
    <property type="match status" value="1"/>
</dbReference>
<feature type="coiled-coil region" evidence="1">
    <location>
        <begin position="300"/>
        <end position="334"/>
    </location>
</feature>
<gene>
    <name evidence="3" type="ORF">JKP88DRAFT_299877</name>
</gene>
<dbReference type="Pfam" id="PF00787">
    <property type="entry name" value="PX"/>
    <property type="match status" value="1"/>
</dbReference>
<sequence>ISVVDPVKQDQGGLNPYITYKINTTTDRPDFQYGQFSVIRRFKDFVWLSERLGEEFPGVINPPLPDKETLKRFDPEHIERRRVELEHYLGRVAAHGELSGAPVFMAFLQADDAAMADKKEEAKVARKEDKGGPGAELKRHWGWAVTMVKSQMGLDQAAEGKSEADLKFDAIGAYVNELDTQVQVVARHASALVKKQEGLGTTAYDLGFALTQLGNAERDTPPLGQVLQSAGEKADAASIWLKGKAQKEAEVFEAPINEYVKIIAAVKAALGKRHEKKIAYLMAAGEVENRAVAHAKLEGIAGKEEKLAAAEEALAAARAELDAAKDDFEQVTARVLREFDRFRREKAADMQKMLKAFVTTQIEYNRHVEECWQGLLPAIENMEEVR</sequence>
<dbReference type="PANTHER" id="PTHR10555:SF170">
    <property type="entry name" value="FI18122P1"/>
    <property type="match status" value="1"/>
</dbReference>
<feature type="domain" description="PX" evidence="2">
    <location>
        <begin position="1"/>
        <end position="115"/>
    </location>
</feature>
<dbReference type="Proteomes" id="UP000664859">
    <property type="component" value="Unassembled WGS sequence"/>
</dbReference>
<keyword evidence="4" id="KW-1185">Reference proteome</keyword>
<dbReference type="SUPFAM" id="SSF103657">
    <property type="entry name" value="BAR/IMD domain-like"/>
    <property type="match status" value="1"/>
</dbReference>
<protein>
    <submittedName>
        <fullName evidence="3">Sorting nexin 1</fullName>
    </submittedName>
</protein>
<dbReference type="CDD" id="cd07596">
    <property type="entry name" value="BAR_SNX"/>
    <property type="match status" value="1"/>
</dbReference>
<dbReference type="OrthoDB" id="5227681at2759"/>
<evidence type="ECO:0000259" key="2">
    <source>
        <dbReference type="PROSITE" id="PS50195"/>
    </source>
</evidence>
<dbReference type="GO" id="GO:0035091">
    <property type="term" value="F:phosphatidylinositol binding"/>
    <property type="evidence" value="ECO:0007669"/>
    <property type="project" value="InterPro"/>
</dbReference>
<dbReference type="InterPro" id="IPR027267">
    <property type="entry name" value="AH/BAR_dom_sf"/>
</dbReference>
<dbReference type="InterPro" id="IPR001683">
    <property type="entry name" value="PX_dom"/>
</dbReference>
<dbReference type="InterPro" id="IPR036871">
    <property type="entry name" value="PX_dom_sf"/>
</dbReference>
<dbReference type="InterPro" id="IPR015404">
    <property type="entry name" value="Vps5_C"/>
</dbReference>
<evidence type="ECO:0000313" key="4">
    <source>
        <dbReference type="Proteomes" id="UP000664859"/>
    </source>
</evidence>
<reference evidence="3" key="1">
    <citation type="submission" date="2021-02" db="EMBL/GenBank/DDBJ databases">
        <title>First Annotated Genome of the Yellow-green Alga Tribonema minus.</title>
        <authorList>
            <person name="Mahan K.M."/>
        </authorList>
    </citation>
    <scope>NUCLEOTIDE SEQUENCE</scope>
    <source>
        <strain evidence="3">UTEX B ZZ1240</strain>
    </source>
</reference>
<dbReference type="EMBL" id="JAFCMP010000039">
    <property type="protein sequence ID" value="KAG5190127.1"/>
    <property type="molecule type" value="Genomic_DNA"/>
</dbReference>
<dbReference type="Gene3D" id="1.20.1270.60">
    <property type="entry name" value="Arfaptin homology (AH) domain/BAR domain"/>
    <property type="match status" value="1"/>
</dbReference>
<feature type="non-terminal residue" evidence="3">
    <location>
        <position position="1"/>
    </location>
</feature>
<keyword evidence="1" id="KW-0175">Coiled coil</keyword>
<dbReference type="GO" id="GO:0005768">
    <property type="term" value="C:endosome"/>
    <property type="evidence" value="ECO:0007669"/>
    <property type="project" value="TreeGrafter"/>
</dbReference>
<accession>A0A835Z9B1</accession>
<dbReference type="Pfam" id="PF09325">
    <property type="entry name" value="Vps5"/>
    <property type="match status" value="1"/>
</dbReference>